<dbReference type="OrthoDB" id="66546at2759"/>
<dbReference type="GO" id="GO:0051011">
    <property type="term" value="F:microtubule minus-end binding"/>
    <property type="evidence" value="ECO:0007669"/>
    <property type="project" value="TreeGrafter"/>
</dbReference>
<keyword evidence="10" id="KW-1185">Reference proteome</keyword>
<dbReference type="InterPro" id="IPR007259">
    <property type="entry name" value="GCP"/>
</dbReference>
<evidence type="ECO:0000256" key="5">
    <source>
        <dbReference type="RuleBase" id="RU363050"/>
    </source>
</evidence>
<evidence type="ECO:0000256" key="6">
    <source>
        <dbReference type="SAM" id="MobiDB-lite"/>
    </source>
</evidence>
<protein>
    <recommendedName>
        <fullName evidence="5">Gamma-tubulin complex component</fullName>
    </recommendedName>
</protein>
<keyword evidence="2 5" id="KW-0963">Cytoplasm</keyword>
<evidence type="ECO:0000259" key="8">
    <source>
        <dbReference type="Pfam" id="PF17681"/>
    </source>
</evidence>
<name>V4BAJ4_LOTGI</name>
<sequence length="1002" mass="115708">MSGISDSDVKRLITQITGFQKGDENFELCLQFAVNNFKYHRFQSVDPTKITRRLDGIATKFAVHSQKDKSDKLKELIEKFLHLPLTNNSTQTKTDAHYSVLSVLLDLSDCPTETVFTEKKQVTEESKEEEFDWGEYLLEGVDTRRYYFSDTSDEEEEESEEEELAVINQSELETVAEISDARCTLDKVKDWLERNLVVQYWIGRGNEQESIGRFPTSNLHTHWERFQASDNPFHVSRNEFITESQLIREILWMLLGVTETYLFIFDGRRYSVNTDVYLSHLTDECLDTCLQKFICYGDKIVALNSFCEDVLEQTRDLQDLTLVTQSYQAFVGTLTQFLHDYQKRLSVEQIKVRDQLVPMTLSVLSEDLDQWFEKVDLVYSIYITGIAAAAELDSNILKVSHLLNVMFKMLIDHDTLGSQDKDKLRLLLIMWIQTCEPYLTILSDWINTGNLEDPREDFLIQRNKTVQSFDETFWESAFDLRLKSNIDMSSSKISQDIDISDATTIPKFLKPVLKEVVLTGKSMELLMSMGKAESVLKMSGSDFDQKSLYQIFINNLVEILGTNSTSETVEATPRDITLARQPNSQYGGATSSPTGGSVTPSRQLSAWEMEEYLKTKGVFDPLLAINFQEIINEVKTSAILPAVKKEDDLSVLKTLDLDSLQPLEIVLQKCLYPYIQDRYAEVCPELILIVKNQHNLLQHLTDMRSFFFMEAGDTMYEFYSNLFDRIKKHEEWRDESILSLMLEDALESHFSHCTHRLSVEVRPPTENDRSPIALTDCIILHYQVPWPASLVISQKYQARYNEIFSFLLQIKRAQYSLEQLNFKDLERKNLLKSFSLSPMKDQPASDTELSTSAKIHQMQIFRFNLLYFVNSFNNYIMTRILSSTVLEFEKNMKKAGDLDEIIAAHIDYLHVTYHRCLLDPSLGPLKYAICKVLNLVLVFQNYWEQGAEEISGNAIEEMDTTFSRCVRFLTSFLNSVVKRGSFPHLEFLAFQMQSLLKTVGNM</sequence>
<dbReference type="Pfam" id="PF17681">
    <property type="entry name" value="GCP_N_terminal"/>
    <property type="match status" value="1"/>
</dbReference>
<evidence type="ECO:0000259" key="7">
    <source>
        <dbReference type="Pfam" id="PF04130"/>
    </source>
</evidence>
<evidence type="ECO:0000256" key="2">
    <source>
        <dbReference type="ARBA" id="ARBA00022490"/>
    </source>
</evidence>
<dbReference type="GO" id="GO:0031122">
    <property type="term" value="P:cytoplasmic microtubule organization"/>
    <property type="evidence" value="ECO:0007669"/>
    <property type="project" value="TreeGrafter"/>
</dbReference>
<dbReference type="InterPro" id="IPR041470">
    <property type="entry name" value="GCP_N"/>
</dbReference>
<dbReference type="GO" id="GO:0000922">
    <property type="term" value="C:spindle pole"/>
    <property type="evidence" value="ECO:0007669"/>
    <property type="project" value="InterPro"/>
</dbReference>
<proteinExistence type="inferred from homology"/>
<evidence type="ECO:0000256" key="3">
    <source>
        <dbReference type="ARBA" id="ARBA00022701"/>
    </source>
</evidence>
<evidence type="ECO:0000313" key="9">
    <source>
        <dbReference type="EMBL" id="ESO85984.1"/>
    </source>
</evidence>
<accession>V4BAJ4</accession>
<dbReference type="Proteomes" id="UP000030746">
    <property type="component" value="Unassembled WGS sequence"/>
</dbReference>
<dbReference type="PANTHER" id="PTHR19302">
    <property type="entry name" value="GAMMA TUBULIN COMPLEX PROTEIN"/>
    <property type="match status" value="1"/>
</dbReference>
<dbReference type="GeneID" id="20249893"/>
<dbReference type="CTD" id="20249893"/>
<gene>
    <name evidence="9" type="ORF">LOTGIDRAFT_235580</name>
</gene>
<reference evidence="9 10" key="1">
    <citation type="journal article" date="2013" name="Nature">
        <title>Insights into bilaterian evolution from three spiralian genomes.</title>
        <authorList>
            <person name="Simakov O."/>
            <person name="Marletaz F."/>
            <person name="Cho S.J."/>
            <person name="Edsinger-Gonzales E."/>
            <person name="Havlak P."/>
            <person name="Hellsten U."/>
            <person name="Kuo D.H."/>
            <person name="Larsson T."/>
            <person name="Lv J."/>
            <person name="Arendt D."/>
            <person name="Savage R."/>
            <person name="Osoegawa K."/>
            <person name="de Jong P."/>
            <person name="Grimwood J."/>
            <person name="Chapman J.A."/>
            <person name="Shapiro H."/>
            <person name="Aerts A."/>
            <person name="Otillar R.P."/>
            <person name="Terry A.Y."/>
            <person name="Boore J.L."/>
            <person name="Grigoriev I.V."/>
            <person name="Lindberg D.R."/>
            <person name="Seaver E.C."/>
            <person name="Weisblat D.A."/>
            <person name="Putnam N.H."/>
            <person name="Rokhsar D.S."/>
        </authorList>
    </citation>
    <scope>NUCLEOTIDE SEQUENCE [LARGE SCALE GENOMIC DNA]</scope>
</reference>
<evidence type="ECO:0000256" key="4">
    <source>
        <dbReference type="ARBA" id="ARBA00023212"/>
    </source>
</evidence>
<dbReference type="AlphaFoldDB" id="V4BAJ4"/>
<dbReference type="Gene3D" id="1.20.120.1900">
    <property type="entry name" value="Gamma-tubulin complex, C-terminal domain"/>
    <property type="match status" value="1"/>
</dbReference>
<evidence type="ECO:0000313" key="10">
    <source>
        <dbReference type="Proteomes" id="UP000030746"/>
    </source>
</evidence>
<dbReference type="STRING" id="225164.V4BAJ4"/>
<dbReference type="InterPro" id="IPR042241">
    <property type="entry name" value="GCP_C_sf"/>
</dbReference>
<dbReference type="InterPro" id="IPR059169">
    <property type="entry name" value="GCP5_N_ext"/>
</dbReference>
<dbReference type="HOGENOM" id="CLU_011574_0_0_1"/>
<dbReference type="GO" id="GO:0000930">
    <property type="term" value="C:gamma-tubulin complex"/>
    <property type="evidence" value="ECO:0007669"/>
    <property type="project" value="TreeGrafter"/>
</dbReference>
<dbReference type="GO" id="GO:0051321">
    <property type="term" value="P:meiotic cell cycle"/>
    <property type="evidence" value="ECO:0007669"/>
    <property type="project" value="TreeGrafter"/>
</dbReference>
<dbReference type="GO" id="GO:0051225">
    <property type="term" value="P:spindle assembly"/>
    <property type="evidence" value="ECO:0007669"/>
    <property type="project" value="TreeGrafter"/>
</dbReference>
<dbReference type="PANTHER" id="PTHR19302:SF33">
    <property type="entry name" value="GAMMA-TUBULIN COMPLEX COMPONENT 5"/>
    <property type="match status" value="1"/>
</dbReference>
<dbReference type="GO" id="GO:0005874">
    <property type="term" value="C:microtubule"/>
    <property type="evidence" value="ECO:0007669"/>
    <property type="project" value="UniProtKB-KW"/>
</dbReference>
<dbReference type="CDD" id="cd22572">
    <property type="entry name" value="GCP5_NTD"/>
    <property type="match status" value="1"/>
</dbReference>
<dbReference type="KEGG" id="lgi:LOTGIDRAFT_235580"/>
<comment type="subcellular location">
    <subcellularLocation>
        <location evidence="5">Cytoplasm</location>
        <location evidence="5">Cytoskeleton</location>
        <location evidence="5">Microtubule organizing center</location>
    </subcellularLocation>
</comment>
<dbReference type="InterPro" id="IPR040457">
    <property type="entry name" value="GCP_C"/>
</dbReference>
<feature type="domain" description="Gamma tubulin complex component C-terminal" evidence="7">
    <location>
        <begin position="696"/>
        <end position="992"/>
    </location>
</feature>
<comment type="similarity">
    <text evidence="1 5">Belongs to the TUBGCP family.</text>
</comment>
<keyword evidence="4 5" id="KW-0206">Cytoskeleton</keyword>
<dbReference type="GO" id="GO:0043015">
    <property type="term" value="F:gamma-tubulin binding"/>
    <property type="evidence" value="ECO:0007669"/>
    <property type="project" value="InterPro"/>
</dbReference>
<evidence type="ECO:0000256" key="1">
    <source>
        <dbReference type="ARBA" id="ARBA00010337"/>
    </source>
</evidence>
<keyword evidence="3 5" id="KW-0493">Microtubule</keyword>
<dbReference type="GO" id="GO:0007020">
    <property type="term" value="P:microtubule nucleation"/>
    <property type="evidence" value="ECO:0007669"/>
    <property type="project" value="InterPro"/>
</dbReference>
<dbReference type="EMBL" id="KB203188">
    <property type="protein sequence ID" value="ESO85984.1"/>
    <property type="molecule type" value="Genomic_DNA"/>
</dbReference>
<feature type="region of interest" description="Disordered" evidence="6">
    <location>
        <begin position="578"/>
        <end position="600"/>
    </location>
</feature>
<dbReference type="OMA" id="ILRFWLM"/>
<organism evidence="9 10">
    <name type="scientific">Lottia gigantea</name>
    <name type="common">Giant owl limpet</name>
    <dbReference type="NCBI Taxonomy" id="225164"/>
    <lineage>
        <taxon>Eukaryota</taxon>
        <taxon>Metazoa</taxon>
        <taxon>Spiralia</taxon>
        <taxon>Lophotrochozoa</taxon>
        <taxon>Mollusca</taxon>
        <taxon>Gastropoda</taxon>
        <taxon>Patellogastropoda</taxon>
        <taxon>Lottioidea</taxon>
        <taxon>Lottiidae</taxon>
        <taxon>Lottia</taxon>
    </lineage>
</organism>
<dbReference type="Pfam" id="PF04130">
    <property type="entry name" value="GCP_C_terminal"/>
    <property type="match status" value="1"/>
</dbReference>
<feature type="domain" description="Gamma tubulin complex component protein N-terminal" evidence="8">
    <location>
        <begin position="247"/>
        <end position="537"/>
    </location>
</feature>
<dbReference type="GO" id="GO:0000278">
    <property type="term" value="P:mitotic cell cycle"/>
    <property type="evidence" value="ECO:0007669"/>
    <property type="project" value="TreeGrafter"/>
</dbReference>
<dbReference type="RefSeq" id="XP_009063239.1">
    <property type="nucleotide sequence ID" value="XM_009064991.1"/>
</dbReference>
<feature type="compositionally biased region" description="Low complexity" evidence="6">
    <location>
        <begin position="587"/>
        <end position="600"/>
    </location>
</feature>